<feature type="compositionally biased region" description="Basic residues" evidence="1">
    <location>
        <begin position="364"/>
        <end position="379"/>
    </location>
</feature>
<feature type="compositionally biased region" description="Basic residues" evidence="1">
    <location>
        <begin position="124"/>
        <end position="137"/>
    </location>
</feature>
<feature type="non-terminal residue" evidence="2">
    <location>
        <position position="479"/>
    </location>
</feature>
<feature type="compositionally biased region" description="Low complexity" evidence="1">
    <location>
        <begin position="143"/>
        <end position="155"/>
    </location>
</feature>
<gene>
    <name evidence="2" type="ORF">AVDCRST_MAG49-2985</name>
</gene>
<evidence type="ECO:0000313" key="2">
    <source>
        <dbReference type="EMBL" id="CAA9556590.1"/>
    </source>
</evidence>
<accession>A0A6J4UPC8</accession>
<sequence>ERHHLRHRLRRPRHRRLPRRRRQPRALRRRRPDEDRPPQPRRDPDLRAGSPGGGGPERPRRPPRLHHRRPRRGRARDRPDDRRRHPGGRGRAGRPLGGARRRDYDRRAHGRREGPRHQVDRAGRHGRSPAGRGRRPPRGSGPGTSLRRGLQPRVPQGGGRPGGLRAAGPDHRRGRGAPLDRAAAPALRPIQPQPRPAAGDGRPLGRADQVRRERHAGDQDLVHERARQPGGAGRRRHRARPGRDRLRPPDRLRIHLPRLRLRRLVLPQGRPGAGAHRRRGGLRGGAAARRRGGQSPPEGRPLRQDPGPLRRRPGRANLRALGSRLQAQHRRHARGAQPAAAGSALGGRRARPRPRPGRDARSRPPLRRAHDRRPGRRSARPGALRRAGGRPGWRRRAGDRDRVAGLPQPRLRGDTRGARLPRHLRRAQRLRPGAGGRRTVHLLRHRTRRDPGRRPGEPPGPEGDGVPRGRPGHAGRRGL</sequence>
<feature type="compositionally biased region" description="Basic residues" evidence="1">
    <location>
        <begin position="1"/>
        <end position="30"/>
    </location>
</feature>
<reference evidence="2" key="1">
    <citation type="submission" date="2020-02" db="EMBL/GenBank/DDBJ databases">
        <authorList>
            <person name="Meier V. D."/>
        </authorList>
    </citation>
    <scope>NUCLEOTIDE SEQUENCE</scope>
    <source>
        <strain evidence="2">AVDCRST_MAG49</strain>
    </source>
</reference>
<feature type="compositionally biased region" description="Basic and acidic residues" evidence="1">
    <location>
        <begin position="241"/>
        <end position="253"/>
    </location>
</feature>
<dbReference type="GO" id="GO:0003979">
    <property type="term" value="F:UDP-glucose 6-dehydrogenase activity"/>
    <property type="evidence" value="ECO:0007669"/>
    <property type="project" value="UniProtKB-EC"/>
</dbReference>
<feature type="compositionally biased region" description="Low complexity" evidence="1">
    <location>
        <begin position="176"/>
        <end position="189"/>
    </location>
</feature>
<evidence type="ECO:0000256" key="1">
    <source>
        <dbReference type="SAM" id="MobiDB-lite"/>
    </source>
</evidence>
<feature type="compositionally biased region" description="Basic and acidic residues" evidence="1">
    <location>
        <begin position="203"/>
        <end position="227"/>
    </location>
</feature>
<dbReference type="AlphaFoldDB" id="A0A6J4UPC8"/>
<keyword evidence="2" id="KW-0560">Oxidoreductase</keyword>
<feature type="compositionally biased region" description="Basic residues" evidence="1">
    <location>
        <begin position="419"/>
        <end position="429"/>
    </location>
</feature>
<dbReference type="EC" id="1.1.1.22" evidence="2"/>
<protein>
    <submittedName>
        <fullName evidence="2">UDP-glucose 6-dehydrogenase</fullName>
        <ecNumber evidence="2">1.1.1.22</ecNumber>
    </submittedName>
</protein>
<dbReference type="EMBL" id="CADCWG010000146">
    <property type="protein sequence ID" value="CAA9556590.1"/>
    <property type="molecule type" value="Genomic_DNA"/>
</dbReference>
<organism evidence="2">
    <name type="scientific">uncultured Thermomicrobiales bacterium</name>
    <dbReference type="NCBI Taxonomy" id="1645740"/>
    <lineage>
        <taxon>Bacteria</taxon>
        <taxon>Pseudomonadati</taxon>
        <taxon>Thermomicrobiota</taxon>
        <taxon>Thermomicrobia</taxon>
        <taxon>Thermomicrobiales</taxon>
        <taxon>environmental samples</taxon>
    </lineage>
</organism>
<feature type="compositionally biased region" description="Basic residues" evidence="1">
    <location>
        <begin position="254"/>
        <end position="263"/>
    </location>
</feature>
<feature type="compositionally biased region" description="Basic residues" evidence="1">
    <location>
        <begin position="61"/>
        <end position="75"/>
    </location>
</feature>
<feature type="region of interest" description="Disordered" evidence="1">
    <location>
        <begin position="1"/>
        <end position="479"/>
    </location>
</feature>
<name>A0A6J4UPC8_9BACT</name>
<feature type="compositionally biased region" description="Basic and acidic residues" evidence="1">
    <location>
        <begin position="100"/>
        <end position="123"/>
    </location>
</feature>
<feature type="compositionally biased region" description="Low complexity" evidence="1">
    <location>
        <begin position="335"/>
        <end position="347"/>
    </location>
</feature>
<feature type="compositionally biased region" description="Basic and acidic residues" evidence="1">
    <location>
        <begin position="31"/>
        <end position="46"/>
    </location>
</feature>
<feature type="compositionally biased region" description="Basic residues" evidence="1">
    <location>
        <begin position="438"/>
        <end position="448"/>
    </location>
</feature>
<proteinExistence type="predicted"/>
<feature type="compositionally biased region" description="Low complexity" evidence="1">
    <location>
        <begin position="264"/>
        <end position="274"/>
    </location>
</feature>
<feature type="non-terminal residue" evidence="2">
    <location>
        <position position="1"/>
    </location>
</feature>
<feature type="compositionally biased region" description="Basic residues" evidence="1">
    <location>
        <begin position="470"/>
        <end position="479"/>
    </location>
</feature>